<evidence type="ECO:0000256" key="1">
    <source>
        <dbReference type="SAM" id="Phobius"/>
    </source>
</evidence>
<evidence type="ECO:0000313" key="4">
    <source>
        <dbReference type="Proteomes" id="UP001592528"/>
    </source>
</evidence>
<dbReference type="InterPro" id="IPR000326">
    <property type="entry name" value="PAP2/HPO"/>
</dbReference>
<reference evidence="3 4" key="1">
    <citation type="submission" date="2024-09" db="EMBL/GenBank/DDBJ databases">
        <authorList>
            <person name="Lee S.D."/>
        </authorList>
    </citation>
    <scope>NUCLEOTIDE SEQUENCE [LARGE SCALE GENOMIC DNA]</scope>
    <source>
        <strain evidence="3 4">N1-5</strain>
    </source>
</reference>
<dbReference type="PANTHER" id="PTHR14969">
    <property type="entry name" value="SPHINGOSINE-1-PHOSPHATE PHOSPHOHYDROLASE"/>
    <property type="match status" value="1"/>
</dbReference>
<dbReference type="Proteomes" id="UP001592528">
    <property type="component" value="Unassembled WGS sequence"/>
</dbReference>
<feature type="transmembrane region" description="Helical" evidence="1">
    <location>
        <begin position="136"/>
        <end position="155"/>
    </location>
</feature>
<dbReference type="EMBL" id="JBHEZZ010000013">
    <property type="protein sequence ID" value="MFC1404237.1"/>
    <property type="molecule type" value="Genomic_DNA"/>
</dbReference>
<sequence>MIVAVLATSRLVAFDWDVMLYKPYEHWPEAQGFLNSYVVLGQRGPSAIIATAWLGWRSWRSRSWRPLLVLGVALVLLNMTVGAVKIGMGRLGPHYAHVIDSSALFQGGGIFPSGHTANAVVTWGVLAYLAVRHRRIAAVLAGFLGTTVGLTTVYLGTHWVSDVLAGWAAGALVLLVLPLFEPVIATADQRMRALWNRRRALRTDAVAPERPVLILRREELAARHANSSR</sequence>
<feature type="transmembrane region" description="Helical" evidence="1">
    <location>
        <begin position="68"/>
        <end position="88"/>
    </location>
</feature>
<name>A0ABV6US00_9ACTN</name>
<feature type="transmembrane region" description="Helical" evidence="1">
    <location>
        <begin position="108"/>
        <end position="129"/>
    </location>
</feature>
<dbReference type="SUPFAM" id="SSF48317">
    <property type="entry name" value="Acid phosphatase/Vanadium-dependent haloperoxidase"/>
    <property type="match status" value="1"/>
</dbReference>
<keyword evidence="1" id="KW-0472">Membrane</keyword>
<dbReference type="Pfam" id="PF01569">
    <property type="entry name" value="PAP2"/>
    <property type="match status" value="1"/>
</dbReference>
<comment type="caution">
    <text evidence="3">The sequence shown here is derived from an EMBL/GenBank/DDBJ whole genome shotgun (WGS) entry which is preliminary data.</text>
</comment>
<gene>
    <name evidence="3" type="ORF">ACEZDJ_23370</name>
</gene>
<keyword evidence="1" id="KW-0812">Transmembrane</keyword>
<organism evidence="3 4">
    <name type="scientific">Streptacidiphilus cavernicola</name>
    <dbReference type="NCBI Taxonomy" id="3342716"/>
    <lineage>
        <taxon>Bacteria</taxon>
        <taxon>Bacillati</taxon>
        <taxon>Actinomycetota</taxon>
        <taxon>Actinomycetes</taxon>
        <taxon>Kitasatosporales</taxon>
        <taxon>Streptomycetaceae</taxon>
        <taxon>Streptacidiphilus</taxon>
    </lineage>
</organism>
<protein>
    <submittedName>
        <fullName evidence="3">Phosphatase PAP2 family protein</fullName>
    </submittedName>
</protein>
<accession>A0ABV6US00</accession>
<feature type="domain" description="Phosphatidic acid phosphatase type 2/haloperoxidase" evidence="2">
    <location>
        <begin position="64"/>
        <end position="178"/>
    </location>
</feature>
<dbReference type="PANTHER" id="PTHR14969:SF13">
    <property type="entry name" value="AT30094P"/>
    <property type="match status" value="1"/>
</dbReference>
<proteinExistence type="predicted"/>
<keyword evidence="1" id="KW-1133">Transmembrane helix</keyword>
<evidence type="ECO:0000313" key="3">
    <source>
        <dbReference type="EMBL" id="MFC1404237.1"/>
    </source>
</evidence>
<feature type="transmembrane region" description="Helical" evidence="1">
    <location>
        <begin position="167"/>
        <end position="187"/>
    </location>
</feature>
<keyword evidence="4" id="KW-1185">Reference proteome</keyword>
<evidence type="ECO:0000259" key="2">
    <source>
        <dbReference type="SMART" id="SM00014"/>
    </source>
</evidence>
<dbReference type="InterPro" id="IPR036938">
    <property type="entry name" value="PAP2/HPO_sf"/>
</dbReference>
<dbReference type="Gene3D" id="1.20.144.10">
    <property type="entry name" value="Phosphatidic acid phosphatase type 2/haloperoxidase"/>
    <property type="match status" value="1"/>
</dbReference>
<dbReference type="SMART" id="SM00014">
    <property type="entry name" value="acidPPc"/>
    <property type="match status" value="1"/>
</dbReference>
<dbReference type="RefSeq" id="WP_051726565.1">
    <property type="nucleotide sequence ID" value="NZ_JBHEZZ010000013.1"/>
</dbReference>